<comment type="caution">
    <text evidence="1">The sequence shown here is derived from an EMBL/GenBank/DDBJ whole genome shotgun (WGS) entry which is preliminary data.</text>
</comment>
<sequence length="70" mass="8121">MLTKIFCLVVIQNFKTNSLIFIWGTKYISCAVPSVVLMLHYAAPYLCFSVQYTEMYLPVLLRLLHAMFLV</sequence>
<dbReference type="EMBL" id="CM029053">
    <property type="protein sequence ID" value="KAG2553138.1"/>
    <property type="molecule type" value="Genomic_DNA"/>
</dbReference>
<protein>
    <submittedName>
        <fullName evidence="1">Uncharacterized protein</fullName>
    </submittedName>
</protein>
<keyword evidence="2" id="KW-1185">Reference proteome</keyword>
<evidence type="ECO:0000313" key="2">
    <source>
        <dbReference type="Proteomes" id="UP000823388"/>
    </source>
</evidence>
<dbReference type="AlphaFoldDB" id="A0A8T0NWI3"/>
<organism evidence="1 2">
    <name type="scientific">Panicum virgatum</name>
    <name type="common">Blackwell switchgrass</name>
    <dbReference type="NCBI Taxonomy" id="38727"/>
    <lineage>
        <taxon>Eukaryota</taxon>
        <taxon>Viridiplantae</taxon>
        <taxon>Streptophyta</taxon>
        <taxon>Embryophyta</taxon>
        <taxon>Tracheophyta</taxon>
        <taxon>Spermatophyta</taxon>
        <taxon>Magnoliopsida</taxon>
        <taxon>Liliopsida</taxon>
        <taxon>Poales</taxon>
        <taxon>Poaceae</taxon>
        <taxon>PACMAD clade</taxon>
        <taxon>Panicoideae</taxon>
        <taxon>Panicodae</taxon>
        <taxon>Paniceae</taxon>
        <taxon>Panicinae</taxon>
        <taxon>Panicum</taxon>
        <taxon>Panicum sect. Hiantes</taxon>
    </lineage>
</organism>
<reference evidence="1" key="1">
    <citation type="submission" date="2020-05" db="EMBL/GenBank/DDBJ databases">
        <title>WGS assembly of Panicum virgatum.</title>
        <authorList>
            <person name="Lovell J.T."/>
            <person name="Jenkins J."/>
            <person name="Shu S."/>
            <person name="Juenger T.E."/>
            <person name="Schmutz J."/>
        </authorList>
    </citation>
    <scope>NUCLEOTIDE SEQUENCE</scope>
    <source>
        <strain evidence="1">AP13</strain>
    </source>
</reference>
<proteinExistence type="predicted"/>
<gene>
    <name evidence="1" type="ORF">PVAP13_9KG512600</name>
</gene>
<dbReference type="Proteomes" id="UP000823388">
    <property type="component" value="Chromosome 9K"/>
</dbReference>
<evidence type="ECO:0000313" key="1">
    <source>
        <dbReference type="EMBL" id="KAG2553138.1"/>
    </source>
</evidence>
<accession>A0A8T0NWI3</accession>
<name>A0A8T0NWI3_PANVG</name>